<organism evidence="1 2">
    <name type="scientific">Aspergillus melleus</name>
    <dbReference type="NCBI Taxonomy" id="138277"/>
    <lineage>
        <taxon>Eukaryota</taxon>
        <taxon>Fungi</taxon>
        <taxon>Dikarya</taxon>
        <taxon>Ascomycota</taxon>
        <taxon>Pezizomycotina</taxon>
        <taxon>Eurotiomycetes</taxon>
        <taxon>Eurotiomycetidae</taxon>
        <taxon>Eurotiales</taxon>
        <taxon>Aspergillaceae</taxon>
        <taxon>Aspergillus</taxon>
        <taxon>Aspergillus subgen. Circumdati</taxon>
    </lineage>
</organism>
<name>A0ACC3ARW7_9EURO</name>
<dbReference type="EMBL" id="JAOPJF010000081">
    <property type="protein sequence ID" value="KAK1140532.1"/>
    <property type="molecule type" value="Genomic_DNA"/>
</dbReference>
<evidence type="ECO:0000313" key="1">
    <source>
        <dbReference type="EMBL" id="KAK1140532.1"/>
    </source>
</evidence>
<sequence>MPSPTSFAVSRQAPPVRPSRSLEGMERVIPPVSPARPSLKLDKPLPDLPSKPLPATPSMEVSTAWSDDSSLADSFESRRPSNASTVSYPVVVRSPSDDLAELVDHTPAANLDRSTPIEPFSKPRPAPLAFAAASQDPYASSQPWTPNRSRPNHYFREKKWDFFPELAIPSELPPKSPKLPSKQRKRDASRLNLGTFDFAKKGNRWNTERAGLTLAHDMRKSIRSYVQRRISKHSVDKEKAKRARPATAPSEYTQKCRPMPRVPSSNYSDNDSIVSPRNDLDSAENLTRLSISTISSSESPGRPLEPIAFHRRKQLAVPMSPYQKYGAAIWEKSGREKRISYRQTQNVRFPRYHKKLSSSKPEGIANATAPLSPPRSPVQQSPLRALQDGTSQVLVAAKQKMIGARVDRKRMELKSQIRLVGPVSPPSSFERDGVDPWI</sequence>
<comment type="caution">
    <text evidence="1">The sequence shown here is derived from an EMBL/GenBank/DDBJ whole genome shotgun (WGS) entry which is preliminary data.</text>
</comment>
<keyword evidence="2" id="KW-1185">Reference proteome</keyword>
<evidence type="ECO:0000313" key="2">
    <source>
        <dbReference type="Proteomes" id="UP001177260"/>
    </source>
</evidence>
<proteinExistence type="predicted"/>
<dbReference type="Proteomes" id="UP001177260">
    <property type="component" value="Unassembled WGS sequence"/>
</dbReference>
<reference evidence="1 2" key="1">
    <citation type="journal article" date="2023" name="ACS Omega">
        <title>Identification of the Neoaspergillic Acid Biosynthesis Gene Cluster by Establishing an In Vitro CRISPR-Ribonucleoprotein Genetic System in Aspergillus melleus.</title>
        <authorList>
            <person name="Yuan B."/>
            <person name="Grau M.F."/>
            <person name="Murata R.M."/>
            <person name="Torok T."/>
            <person name="Venkateswaran K."/>
            <person name="Stajich J.E."/>
            <person name="Wang C.C.C."/>
        </authorList>
    </citation>
    <scope>NUCLEOTIDE SEQUENCE [LARGE SCALE GENOMIC DNA]</scope>
    <source>
        <strain evidence="1 2">IMV 1140</strain>
    </source>
</reference>
<protein>
    <submittedName>
        <fullName evidence="1">Uncharacterized protein</fullName>
    </submittedName>
</protein>
<accession>A0ACC3ARW7</accession>
<gene>
    <name evidence="1" type="ORF">N8T08_010278</name>
</gene>